<feature type="transmembrane region" description="Helical" evidence="9">
    <location>
        <begin position="124"/>
        <end position="145"/>
    </location>
</feature>
<organism evidence="11 12">
    <name type="scientific">Ligilactobacillus aviarius</name>
    <dbReference type="NCBI Taxonomy" id="1606"/>
    <lineage>
        <taxon>Bacteria</taxon>
        <taxon>Bacillati</taxon>
        <taxon>Bacillota</taxon>
        <taxon>Bacilli</taxon>
        <taxon>Lactobacillales</taxon>
        <taxon>Lactobacillaceae</taxon>
        <taxon>Ligilactobacillus</taxon>
    </lineage>
</organism>
<dbReference type="PANTHER" id="PTHR43029:SF10">
    <property type="entry name" value="AMMONIUM TRANSPORTER MEP2"/>
    <property type="match status" value="1"/>
</dbReference>
<evidence type="ECO:0000256" key="3">
    <source>
        <dbReference type="ARBA" id="ARBA00022448"/>
    </source>
</evidence>
<keyword evidence="6 9" id="KW-0472">Membrane</keyword>
<evidence type="ECO:0000313" key="12">
    <source>
        <dbReference type="Proteomes" id="UP000321722"/>
    </source>
</evidence>
<dbReference type="Proteomes" id="UP000321722">
    <property type="component" value="Unassembled WGS sequence"/>
</dbReference>
<accession>A0A510WZE8</accession>
<evidence type="ECO:0000256" key="4">
    <source>
        <dbReference type="ARBA" id="ARBA00022692"/>
    </source>
</evidence>
<feature type="domain" description="Ammonium transporter AmtB-like" evidence="10">
    <location>
        <begin position="1"/>
        <end position="143"/>
    </location>
</feature>
<keyword evidence="4 9" id="KW-0812">Transmembrane</keyword>
<evidence type="ECO:0000256" key="2">
    <source>
        <dbReference type="ARBA" id="ARBA00005887"/>
    </source>
</evidence>
<name>A0A510WZE8_9LACO</name>
<dbReference type="GO" id="GO:0005886">
    <property type="term" value="C:plasma membrane"/>
    <property type="evidence" value="ECO:0007669"/>
    <property type="project" value="TreeGrafter"/>
</dbReference>
<dbReference type="InterPro" id="IPR001905">
    <property type="entry name" value="Ammonium_transpt"/>
</dbReference>
<keyword evidence="5 9" id="KW-1133">Transmembrane helix</keyword>
<evidence type="ECO:0000256" key="9">
    <source>
        <dbReference type="SAM" id="Phobius"/>
    </source>
</evidence>
<sequence length="147" mass="15752">MTTTIATASAMVSWMVLETIHGNHPDMVGICTSALCGLVGITPAARYVTHVGAFMIGILCSLVSFIYITFIKPHLKYDDPLDAFGCHDVSGIISSILVGFFATAKVNSNIHENGLFYGGGWHLLGIQLGGTLFTIVFVAIMTWGVRN</sequence>
<dbReference type="AlphaFoldDB" id="A0A510WZE8"/>
<evidence type="ECO:0000256" key="6">
    <source>
        <dbReference type="ARBA" id="ARBA00023136"/>
    </source>
</evidence>
<keyword evidence="3" id="KW-0813">Transport</keyword>
<evidence type="ECO:0000256" key="1">
    <source>
        <dbReference type="ARBA" id="ARBA00004141"/>
    </source>
</evidence>
<comment type="caution">
    <text evidence="11">The sequence shown here is derived from an EMBL/GenBank/DDBJ whole genome shotgun (WGS) entry which is preliminary data.</text>
</comment>
<comment type="subcellular location">
    <subcellularLocation>
        <location evidence="1">Membrane</location>
        <topology evidence="1">Multi-pass membrane protein</topology>
    </subcellularLocation>
</comment>
<protein>
    <recommendedName>
        <fullName evidence="8">Ammonium transporter</fullName>
    </recommendedName>
</protein>
<evidence type="ECO:0000256" key="8">
    <source>
        <dbReference type="ARBA" id="ARBA00050025"/>
    </source>
</evidence>
<dbReference type="GO" id="GO:0008519">
    <property type="term" value="F:ammonium channel activity"/>
    <property type="evidence" value="ECO:0007669"/>
    <property type="project" value="InterPro"/>
</dbReference>
<feature type="transmembrane region" description="Helical" evidence="9">
    <location>
        <begin position="47"/>
        <end position="71"/>
    </location>
</feature>
<dbReference type="Pfam" id="PF00909">
    <property type="entry name" value="Ammonium_transp"/>
    <property type="match status" value="1"/>
</dbReference>
<dbReference type="PANTHER" id="PTHR43029">
    <property type="entry name" value="AMMONIUM TRANSPORTER MEP2"/>
    <property type="match status" value="1"/>
</dbReference>
<dbReference type="SUPFAM" id="SSF111352">
    <property type="entry name" value="Ammonium transporter"/>
    <property type="match status" value="1"/>
</dbReference>
<evidence type="ECO:0000259" key="10">
    <source>
        <dbReference type="Pfam" id="PF00909"/>
    </source>
</evidence>
<gene>
    <name evidence="11" type="ORF">LAV01_06420</name>
</gene>
<evidence type="ECO:0000256" key="7">
    <source>
        <dbReference type="ARBA" id="ARBA00023177"/>
    </source>
</evidence>
<keyword evidence="7" id="KW-0924">Ammonia transport</keyword>
<reference evidence="11 12" key="1">
    <citation type="submission" date="2019-07" db="EMBL/GenBank/DDBJ databases">
        <title>Whole genome shotgun sequence of Lactobacillus aviarius subsp. aviarius NBRC 102162.</title>
        <authorList>
            <person name="Hosoyama A."/>
            <person name="Uohara A."/>
            <person name="Ohji S."/>
            <person name="Ichikawa N."/>
        </authorList>
    </citation>
    <scope>NUCLEOTIDE SEQUENCE [LARGE SCALE GENOMIC DNA]</scope>
    <source>
        <strain evidence="11 12">NBRC 102162</strain>
    </source>
</reference>
<dbReference type="InterPro" id="IPR029020">
    <property type="entry name" value="Ammonium/urea_transptr"/>
</dbReference>
<dbReference type="Gene3D" id="1.10.3430.10">
    <property type="entry name" value="Ammonium transporter AmtB like domains"/>
    <property type="match status" value="1"/>
</dbReference>
<dbReference type="InterPro" id="IPR024041">
    <property type="entry name" value="NH4_transpt_AmtB-like_dom"/>
</dbReference>
<keyword evidence="12" id="KW-1185">Reference proteome</keyword>
<proteinExistence type="inferred from homology"/>
<comment type="similarity">
    <text evidence="2">Belongs to the ammonia transporter channel (TC 1.A.11.2) family.</text>
</comment>
<evidence type="ECO:0000313" key="11">
    <source>
        <dbReference type="EMBL" id="GEK41810.1"/>
    </source>
</evidence>
<dbReference type="EMBL" id="BJUI01000006">
    <property type="protein sequence ID" value="GEK41810.1"/>
    <property type="molecule type" value="Genomic_DNA"/>
</dbReference>
<evidence type="ECO:0000256" key="5">
    <source>
        <dbReference type="ARBA" id="ARBA00022989"/>
    </source>
</evidence>